<organism evidence="2 3">
    <name type="scientific">Apodospora peruviana</name>
    <dbReference type="NCBI Taxonomy" id="516989"/>
    <lineage>
        <taxon>Eukaryota</taxon>
        <taxon>Fungi</taxon>
        <taxon>Dikarya</taxon>
        <taxon>Ascomycota</taxon>
        <taxon>Pezizomycotina</taxon>
        <taxon>Sordariomycetes</taxon>
        <taxon>Sordariomycetidae</taxon>
        <taxon>Sordariales</taxon>
        <taxon>Lasiosphaeriaceae</taxon>
        <taxon>Apodospora</taxon>
    </lineage>
</organism>
<feature type="region of interest" description="Disordered" evidence="1">
    <location>
        <begin position="18"/>
        <end position="40"/>
    </location>
</feature>
<name>A0AAE0IH69_9PEZI</name>
<comment type="caution">
    <text evidence="2">The sequence shown here is derived from an EMBL/GenBank/DDBJ whole genome shotgun (WGS) entry which is preliminary data.</text>
</comment>
<evidence type="ECO:0000256" key="1">
    <source>
        <dbReference type="SAM" id="MobiDB-lite"/>
    </source>
</evidence>
<gene>
    <name evidence="2" type="ORF">B0H66DRAFT_547246</name>
</gene>
<dbReference type="Proteomes" id="UP001283341">
    <property type="component" value="Unassembled WGS sequence"/>
</dbReference>
<protein>
    <submittedName>
        <fullName evidence="2">Uncharacterized protein</fullName>
    </submittedName>
</protein>
<evidence type="ECO:0000313" key="3">
    <source>
        <dbReference type="Proteomes" id="UP001283341"/>
    </source>
</evidence>
<reference evidence="2" key="1">
    <citation type="journal article" date="2023" name="Mol. Phylogenet. Evol.">
        <title>Genome-scale phylogeny and comparative genomics of the fungal order Sordariales.</title>
        <authorList>
            <person name="Hensen N."/>
            <person name="Bonometti L."/>
            <person name="Westerberg I."/>
            <person name="Brannstrom I.O."/>
            <person name="Guillou S."/>
            <person name="Cros-Aarteil S."/>
            <person name="Calhoun S."/>
            <person name="Haridas S."/>
            <person name="Kuo A."/>
            <person name="Mondo S."/>
            <person name="Pangilinan J."/>
            <person name="Riley R."/>
            <person name="LaButti K."/>
            <person name="Andreopoulos B."/>
            <person name="Lipzen A."/>
            <person name="Chen C."/>
            <person name="Yan M."/>
            <person name="Daum C."/>
            <person name="Ng V."/>
            <person name="Clum A."/>
            <person name="Steindorff A."/>
            <person name="Ohm R.A."/>
            <person name="Martin F."/>
            <person name="Silar P."/>
            <person name="Natvig D.O."/>
            <person name="Lalanne C."/>
            <person name="Gautier V."/>
            <person name="Ament-Velasquez S.L."/>
            <person name="Kruys A."/>
            <person name="Hutchinson M.I."/>
            <person name="Powell A.J."/>
            <person name="Barry K."/>
            <person name="Miller A.N."/>
            <person name="Grigoriev I.V."/>
            <person name="Debuchy R."/>
            <person name="Gladieux P."/>
            <person name="Hiltunen Thoren M."/>
            <person name="Johannesson H."/>
        </authorList>
    </citation>
    <scope>NUCLEOTIDE SEQUENCE</scope>
    <source>
        <strain evidence="2">CBS 118394</strain>
    </source>
</reference>
<reference evidence="2" key="2">
    <citation type="submission" date="2023-06" db="EMBL/GenBank/DDBJ databases">
        <authorList>
            <consortium name="Lawrence Berkeley National Laboratory"/>
            <person name="Haridas S."/>
            <person name="Hensen N."/>
            <person name="Bonometti L."/>
            <person name="Westerberg I."/>
            <person name="Brannstrom I.O."/>
            <person name="Guillou S."/>
            <person name="Cros-Aarteil S."/>
            <person name="Calhoun S."/>
            <person name="Kuo A."/>
            <person name="Mondo S."/>
            <person name="Pangilinan J."/>
            <person name="Riley R."/>
            <person name="Labutti K."/>
            <person name="Andreopoulos B."/>
            <person name="Lipzen A."/>
            <person name="Chen C."/>
            <person name="Yanf M."/>
            <person name="Daum C."/>
            <person name="Ng V."/>
            <person name="Clum A."/>
            <person name="Steindorff A."/>
            <person name="Ohm R."/>
            <person name="Martin F."/>
            <person name="Silar P."/>
            <person name="Natvig D."/>
            <person name="Lalanne C."/>
            <person name="Gautier V."/>
            <person name="Ament-Velasquez S.L."/>
            <person name="Kruys A."/>
            <person name="Hutchinson M.I."/>
            <person name="Powell A.J."/>
            <person name="Barry K."/>
            <person name="Miller A.N."/>
            <person name="Grigoriev I.V."/>
            <person name="Debuchy R."/>
            <person name="Gladieux P."/>
            <person name="Thoren M.H."/>
            <person name="Johannesson H."/>
        </authorList>
    </citation>
    <scope>NUCLEOTIDE SEQUENCE</scope>
    <source>
        <strain evidence="2">CBS 118394</strain>
    </source>
</reference>
<sequence>MASPRGRRRWHFLLGLRGASSRPATGSGGSTETSSSCRSGSGLPVLSVIGVNGIEGIGSVVGFEGIGSVVEFEGIGSVVGFKVIGGDRLRVGGRCCCSGSWKASSLRGIGILFRVIEDRQGVCSQSSQIGA</sequence>
<evidence type="ECO:0000313" key="2">
    <source>
        <dbReference type="EMBL" id="KAK3325016.1"/>
    </source>
</evidence>
<dbReference type="EMBL" id="JAUEDM010000002">
    <property type="protein sequence ID" value="KAK3325016.1"/>
    <property type="molecule type" value="Genomic_DNA"/>
</dbReference>
<proteinExistence type="predicted"/>
<accession>A0AAE0IH69</accession>
<feature type="compositionally biased region" description="Low complexity" evidence="1">
    <location>
        <begin position="30"/>
        <end position="40"/>
    </location>
</feature>
<dbReference type="AlphaFoldDB" id="A0AAE0IH69"/>
<keyword evidence="3" id="KW-1185">Reference proteome</keyword>